<protein>
    <recommendedName>
        <fullName evidence="1">Integrase catalytic domain-containing protein</fullName>
    </recommendedName>
</protein>
<sequence>MRSDIESHEKQCKSCKENKALGKINRSSMQITSTSTESCQRISLDIVGPLPEAGPEKLRFILTIQDDLTKFSCAYPIRSTTAEETSECLLHYISIFGTPKMIFTDQGTNFISDLFRKTCEFLKIKNLWYLP</sequence>
<evidence type="ECO:0000259" key="1">
    <source>
        <dbReference type="PROSITE" id="PS50994"/>
    </source>
</evidence>
<dbReference type="Pfam" id="PF00665">
    <property type="entry name" value="rve"/>
    <property type="match status" value="1"/>
</dbReference>
<dbReference type="EMBL" id="CAVLGL010000093">
    <property type="protein sequence ID" value="CAK1596185.1"/>
    <property type="molecule type" value="Genomic_DNA"/>
</dbReference>
<dbReference type="InterPro" id="IPR012337">
    <property type="entry name" value="RNaseH-like_sf"/>
</dbReference>
<proteinExistence type="predicted"/>
<dbReference type="PROSITE" id="PS50994">
    <property type="entry name" value="INTEGRASE"/>
    <property type="match status" value="1"/>
</dbReference>
<evidence type="ECO:0000313" key="3">
    <source>
        <dbReference type="Proteomes" id="UP001314205"/>
    </source>
</evidence>
<comment type="caution">
    <text evidence="2">The sequence shown here is derived from an EMBL/GenBank/DDBJ whole genome shotgun (WGS) entry which is preliminary data.</text>
</comment>
<dbReference type="InterPro" id="IPR036397">
    <property type="entry name" value="RNaseH_sf"/>
</dbReference>
<name>A0AAV1LMT5_9NEOP</name>
<feature type="domain" description="Integrase catalytic" evidence="1">
    <location>
        <begin position="33"/>
        <end position="131"/>
    </location>
</feature>
<dbReference type="PANTHER" id="PTHR37984">
    <property type="entry name" value="PROTEIN CBG26694"/>
    <property type="match status" value="1"/>
</dbReference>
<dbReference type="AlphaFoldDB" id="A0AAV1LMT5"/>
<dbReference type="InterPro" id="IPR001584">
    <property type="entry name" value="Integrase_cat-core"/>
</dbReference>
<reference evidence="2 3" key="1">
    <citation type="submission" date="2023-11" db="EMBL/GenBank/DDBJ databases">
        <authorList>
            <person name="Hedman E."/>
            <person name="Englund M."/>
            <person name="Stromberg M."/>
            <person name="Nyberg Akerstrom W."/>
            <person name="Nylinder S."/>
            <person name="Jareborg N."/>
            <person name="Kallberg Y."/>
            <person name="Kronander E."/>
        </authorList>
    </citation>
    <scope>NUCLEOTIDE SEQUENCE [LARGE SCALE GENOMIC DNA]</scope>
</reference>
<dbReference type="GO" id="GO:0003676">
    <property type="term" value="F:nucleic acid binding"/>
    <property type="evidence" value="ECO:0007669"/>
    <property type="project" value="InterPro"/>
</dbReference>
<dbReference type="Gene3D" id="3.30.420.10">
    <property type="entry name" value="Ribonuclease H-like superfamily/Ribonuclease H"/>
    <property type="match status" value="1"/>
</dbReference>
<evidence type="ECO:0000313" key="2">
    <source>
        <dbReference type="EMBL" id="CAK1596185.1"/>
    </source>
</evidence>
<organism evidence="2 3">
    <name type="scientific">Parnassius mnemosyne</name>
    <name type="common">clouded apollo</name>
    <dbReference type="NCBI Taxonomy" id="213953"/>
    <lineage>
        <taxon>Eukaryota</taxon>
        <taxon>Metazoa</taxon>
        <taxon>Ecdysozoa</taxon>
        <taxon>Arthropoda</taxon>
        <taxon>Hexapoda</taxon>
        <taxon>Insecta</taxon>
        <taxon>Pterygota</taxon>
        <taxon>Neoptera</taxon>
        <taxon>Endopterygota</taxon>
        <taxon>Lepidoptera</taxon>
        <taxon>Glossata</taxon>
        <taxon>Ditrysia</taxon>
        <taxon>Papilionoidea</taxon>
        <taxon>Papilionidae</taxon>
        <taxon>Parnassiinae</taxon>
        <taxon>Parnassini</taxon>
        <taxon>Parnassius</taxon>
        <taxon>Driopa</taxon>
    </lineage>
</organism>
<accession>A0AAV1LMT5</accession>
<dbReference type="SUPFAM" id="SSF53098">
    <property type="entry name" value="Ribonuclease H-like"/>
    <property type="match status" value="1"/>
</dbReference>
<dbReference type="GO" id="GO:0015074">
    <property type="term" value="P:DNA integration"/>
    <property type="evidence" value="ECO:0007669"/>
    <property type="project" value="InterPro"/>
</dbReference>
<gene>
    <name evidence="2" type="ORF">PARMNEM_LOCUS15564</name>
</gene>
<dbReference type="Proteomes" id="UP001314205">
    <property type="component" value="Unassembled WGS sequence"/>
</dbReference>
<keyword evidence="3" id="KW-1185">Reference proteome</keyword>
<dbReference type="PANTHER" id="PTHR37984:SF5">
    <property type="entry name" value="PROTEIN NYNRIN-LIKE"/>
    <property type="match status" value="1"/>
</dbReference>
<dbReference type="InterPro" id="IPR050951">
    <property type="entry name" value="Retrovirus_Pol_polyprotein"/>
</dbReference>